<accession>A0A8H7N9H2</accession>
<sequence>MHHVALPGALPRRVARRPAHGHLGAGAVLRGLRDAAAPGGRHAVRDPRPPGRPPQRAAHAARRVRAARQAGGVRLPGPVPGPERAGRAHGRVEALAGPQAAGAVQRARRQPLAVVDVATLPRLGHVVLARPRRLGAVNIKDEYFHKLPRDDARLEREIKIVLMDTAEDLPTLTCARWEEIDPRGG</sequence>
<proteinExistence type="predicted"/>
<dbReference type="EMBL" id="JADCTT010000005">
    <property type="protein sequence ID" value="KAF9751661.1"/>
    <property type="molecule type" value="Genomic_DNA"/>
</dbReference>
<dbReference type="AlphaFoldDB" id="A0A8H7N9H2"/>
<name>A0A8H7N9H2_BIOOC</name>
<protein>
    <submittedName>
        <fullName evidence="2">Uncharacterized protein</fullName>
    </submittedName>
</protein>
<organism evidence="2 3">
    <name type="scientific">Bionectria ochroleuca</name>
    <name type="common">Gliocladium roseum</name>
    <dbReference type="NCBI Taxonomy" id="29856"/>
    <lineage>
        <taxon>Eukaryota</taxon>
        <taxon>Fungi</taxon>
        <taxon>Dikarya</taxon>
        <taxon>Ascomycota</taxon>
        <taxon>Pezizomycotina</taxon>
        <taxon>Sordariomycetes</taxon>
        <taxon>Hypocreomycetidae</taxon>
        <taxon>Hypocreales</taxon>
        <taxon>Bionectriaceae</taxon>
        <taxon>Clonostachys</taxon>
    </lineage>
</organism>
<evidence type="ECO:0000256" key="1">
    <source>
        <dbReference type="SAM" id="MobiDB-lite"/>
    </source>
</evidence>
<evidence type="ECO:0000313" key="3">
    <source>
        <dbReference type="Proteomes" id="UP000616885"/>
    </source>
</evidence>
<reference evidence="2" key="1">
    <citation type="submission" date="2020-10" db="EMBL/GenBank/DDBJ databases">
        <title>High-Quality Genome Resource of Clonostachys rosea strain S41 by Oxford Nanopore Long-Read Sequencing.</title>
        <authorList>
            <person name="Wang H."/>
        </authorList>
    </citation>
    <scope>NUCLEOTIDE SEQUENCE</scope>
    <source>
        <strain evidence="2">S41</strain>
    </source>
</reference>
<evidence type="ECO:0000313" key="2">
    <source>
        <dbReference type="EMBL" id="KAF9751661.1"/>
    </source>
</evidence>
<feature type="region of interest" description="Disordered" evidence="1">
    <location>
        <begin position="36"/>
        <end position="57"/>
    </location>
</feature>
<dbReference type="Proteomes" id="UP000616885">
    <property type="component" value="Unassembled WGS sequence"/>
</dbReference>
<comment type="caution">
    <text evidence="2">The sequence shown here is derived from an EMBL/GenBank/DDBJ whole genome shotgun (WGS) entry which is preliminary data.</text>
</comment>
<gene>
    <name evidence="2" type="ORF">IM811_013455</name>
</gene>